<dbReference type="PATRIC" id="fig|1489064.4.peg.877"/>
<proteinExistence type="inferred from homology"/>
<dbReference type="EMBL" id="LAQL01000019">
    <property type="protein sequence ID" value="KLN59123.1"/>
    <property type="molecule type" value="Genomic_DNA"/>
</dbReference>
<dbReference type="InterPro" id="IPR058163">
    <property type="entry name" value="LysR-type_TF_proteobact-type"/>
</dbReference>
<evidence type="ECO:0000256" key="2">
    <source>
        <dbReference type="ARBA" id="ARBA00023015"/>
    </source>
</evidence>
<dbReference type="InterPro" id="IPR005119">
    <property type="entry name" value="LysR_subst-bd"/>
</dbReference>
<dbReference type="FunFam" id="3.40.190.290:FF:000001">
    <property type="entry name" value="Transcriptional regulator, LysR family"/>
    <property type="match status" value="1"/>
</dbReference>
<dbReference type="AlphaFoldDB" id="A0A0H2M9W0"/>
<name>A0A0H2M9W0_9PROT</name>
<dbReference type="SUPFAM" id="SSF53850">
    <property type="entry name" value="Periplasmic binding protein-like II"/>
    <property type="match status" value="1"/>
</dbReference>
<protein>
    <submittedName>
        <fullName evidence="6">LysR family transcriptional regulator</fullName>
    </submittedName>
</protein>
<dbReference type="PROSITE" id="PS50931">
    <property type="entry name" value="HTH_LYSR"/>
    <property type="match status" value="1"/>
</dbReference>
<gene>
    <name evidence="6" type="ORF">WH96_19305</name>
</gene>
<dbReference type="GO" id="GO:0006351">
    <property type="term" value="P:DNA-templated transcription"/>
    <property type="evidence" value="ECO:0007669"/>
    <property type="project" value="TreeGrafter"/>
</dbReference>
<evidence type="ECO:0000313" key="7">
    <source>
        <dbReference type="Proteomes" id="UP000035444"/>
    </source>
</evidence>
<dbReference type="Proteomes" id="UP000035444">
    <property type="component" value="Unassembled WGS sequence"/>
</dbReference>
<dbReference type="Pfam" id="PF03466">
    <property type="entry name" value="LysR_substrate"/>
    <property type="match status" value="1"/>
</dbReference>
<dbReference type="SUPFAM" id="SSF46785">
    <property type="entry name" value="Winged helix' DNA-binding domain"/>
    <property type="match status" value="1"/>
</dbReference>
<organism evidence="6 7">
    <name type="scientific">Kiloniella spongiae</name>
    <dbReference type="NCBI Taxonomy" id="1489064"/>
    <lineage>
        <taxon>Bacteria</taxon>
        <taxon>Pseudomonadati</taxon>
        <taxon>Pseudomonadota</taxon>
        <taxon>Alphaproteobacteria</taxon>
        <taxon>Rhodospirillales</taxon>
        <taxon>Kiloniellaceae</taxon>
        <taxon>Kiloniella</taxon>
    </lineage>
</organism>
<dbReference type="GO" id="GO:0043565">
    <property type="term" value="F:sequence-specific DNA binding"/>
    <property type="evidence" value="ECO:0007669"/>
    <property type="project" value="TreeGrafter"/>
</dbReference>
<sequence length="295" mass="33648">MHNWEGITEFVAVAERNSFTKASKYLDISTAQVSRQINALEERLNVKLFYRTTRKVTITETGQIYYNHCRQVLDSLTEAERVITDLNQSPQGRLNLTAPVTYGESVIAPLVNDFALKYPDLKIDLTLTNQKLDLVAESYDLAIRLGQLEDSSMIAKRLSSRTNYVCASPQYFKKHPKPLDLAELDQHNCLRGTLDTWRFKVNSKNQHIRIKGSLQCNSGWSLVDAALKGIGLIQLPDYYVQSYIETGRLLSVLDHVRSFDDGIWAIYPHNRQLSSKVRLLIEHLKQGLTREPLPA</sequence>
<evidence type="ECO:0000313" key="6">
    <source>
        <dbReference type="EMBL" id="KLN59123.1"/>
    </source>
</evidence>
<keyword evidence="3" id="KW-0238">DNA-binding</keyword>
<feature type="domain" description="HTH lysR-type" evidence="5">
    <location>
        <begin position="10"/>
        <end position="59"/>
    </location>
</feature>
<keyword evidence="2" id="KW-0805">Transcription regulation</keyword>
<evidence type="ECO:0000256" key="4">
    <source>
        <dbReference type="ARBA" id="ARBA00023163"/>
    </source>
</evidence>
<reference evidence="6 7" key="1">
    <citation type="submission" date="2015-03" db="EMBL/GenBank/DDBJ databases">
        <title>Genome Sequence of Kiloniella spongiae MEBiC09566, isolated from a marine sponge.</title>
        <authorList>
            <person name="Shao Z."/>
            <person name="Wang L."/>
            <person name="Li X."/>
        </authorList>
    </citation>
    <scope>NUCLEOTIDE SEQUENCE [LARGE SCALE GENOMIC DNA]</scope>
    <source>
        <strain evidence="6 7">MEBiC09566</strain>
    </source>
</reference>
<accession>A0A0H2M9W0</accession>
<dbReference type="Gene3D" id="1.10.10.10">
    <property type="entry name" value="Winged helix-like DNA-binding domain superfamily/Winged helix DNA-binding domain"/>
    <property type="match status" value="1"/>
</dbReference>
<evidence type="ECO:0000259" key="5">
    <source>
        <dbReference type="PROSITE" id="PS50931"/>
    </source>
</evidence>
<dbReference type="PANTHER" id="PTHR30537">
    <property type="entry name" value="HTH-TYPE TRANSCRIPTIONAL REGULATOR"/>
    <property type="match status" value="1"/>
</dbReference>
<evidence type="ECO:0000256" key="1">
    <source>
        <dbReference type="ARBA" id="ARBA00009437"/>
    </source>
</evidence>
<keyword evidence="4" id="KW-0804">Transcription</keyword>
<dbReference type="OrthoDB" id="9812435at2"/>
<evidence type="ECO:0000256" key="3">
    <source>
        <dbReference type="ARBA" id="ARBA00023125"/>
    </source>
</evidence>
<dbReference type="InterPro" id="IPR000847">
    <property type="entry name" value="LysR_HTH_N"/>
</dbReference>
<dbReference type="PANTHER" id="PTHR30537:SF10">
    <property type="entry name" value="TRANSCRIPTIONAL REGULATOR-RELATED"/>
    <property type="match status" value="1"/>
</dbReference>
<dbReference type="STRING" id="1489064.WH96_19305"/>
<comment type="caution">
    <text evidence="6">The sequence shown here is derived from an EMBL/GenBank/DDBJ whole genome shotgun (WGS) entry which is preliminary data.</text>
</comment>
<dbReference type="InterPro" id="IPR036388">
    <property type="entry name" value="WH-like_DNA-bd_sf"/>
</dbReference>
<dbReference type="InterPro" id="IPR036390">
    <property type="entry name" value="WH_DNA-bd_sf"/>
</dbReference>
<comment type="similarity">
    <text evidence="1">Belongs to the LysR transcriptional regulatory family.</text>
</comment>
<dbReference type="Gene3D" id="3.40.190.290">
    <property type="match status" value="1"/>
</dbReference>
<dbReference type="GO" id="GO:0003700">
    <property type="term" value="F:DNA-binding transcription factor activity"/>
    <property type="evidence" value="ECO:0007669"/>
    <property type="project" value="InterPro"/>
</dbReference>
<dbReference type="FunFam" id="1.10.10.10:FF:000001">
    <property type="entry name" value="LysR family transcriptional regulator"/>
    <property type="match status" value="1"/>
</dbReference>
<dbReference type="RefSeq" id="WP_047765870.1">
    <property type="nucleotide sequence ID" value="NZ_LAQL01000019.1"/>
</dbReference>
<keyword evidence="7" id="KW-1185">Reference proteome</keyword>
<dbReference type="Pfam" id="PF00126">
    <property type="entry name" value="HTH_1"/>
    <property type="match status" value="1"/>
</dbReference>